<dbReference type="InterPro" id="IPR011009">
    <property type="entry name" value="Kinase-like_dom_sf"/>
</dbReference>
<dbReference type="SUPFAM" id="SSF56112">
    <property type="entry name" value="Protein kinase-like (PK-like)"/>
    <property type="match status" value="1"/>
</dbReference>
<keyword evidence="2" id="KW-1185">Reference proteome</keyword>
<proteinExistence type="predicted"/>
<gene>
    <name evidence="1" type="ORF">FCALED_LOCUS2934</name>
</gene>
<comment type="caution">
    <text evidence="1">The sequence shown here is derived from an EMBL/GenBank/DDBJ whole genome shotgun (WGS) entry which is preliminary data.</text>
</comment>
<accession>A0A9N8WJH9</accession>
<dbReference type="AlphaFoldDB" id="A0A9N8WJH9"/>
<organism evidence="1 2">
    <name type="scientific">Funneliformis caledonium</name>
    <dbReference type="NCBI Taxonomy" id="1117310"/>
    <lineage>
        <taxon>Eukaryota</taxon>
        <taxon>Fungi</taxon>
        <taxon>Fungi incertae sedis</taxon>
        <taxon>Mucoromycota</taxon>
        <taxon>Glomeromycotina</taxon>
        <taxon>Glomeromycetes</taxon>
        <taxon>Glomerales</taxon>
        <taxon>Glomeraceae</taxon>
        <taxon>Funneliformis</taxon>
    </lineage>
</organism>
<reference evidence="1" key="1">
    <citation type="submission" date="2021-06" db="EMBL/GenBank/DDBJ databases">
        <authorList>
            <person name="Kallberg Y."/>
            <person name="Tangrot J."/>
            <person name="Rosling A."/>
        </authorList>
    </citation>
    <scope>NUCLEOTIDE SEQUENCE</scope>
    <source>
        <strain evidence="1">UK204</strain>
    </source>
</reference>
<evidence type="ECO:0000313" key="2">
    <source>
        <dbReference type="Proteomes" id="UP000789570"/>
    </source>
</evidence>
<name>A0A9N8WJH9_9GLOM</name>
<dbReference type="Proteomes" id="UP000789570">
    <property type="component" value="Unassembled WGS sequence"/>
</dbReference>
<sequence>MRIVQAFCNSTVHKQWKSEAGIIVDDYFVDTDVKHSTAEILKATQPIAGLIVESMRPDVLVWEKMQDWNITTSGNLPYLLSYDARYSINFDVLQGVYKTVRLCEYAARAYQGPELLEKKRELHTLPIPPYTDKADIFLVGSLLDTMSLLLSAEELRLYSQLKCNNPDECLSAAVVLKHQWFDDIRDSSLIPILHYSIYSINWWTFIDRKILNEEKQICIPIRLNMRVQLEFNKTKFIIRIVSAEDGIKPGYICESDVAAKVYLSALEAINKTYNNSSVLGFDNENVTQELLSDIGIARLP</sequence>
<evidence type="ECO:0000313" key="1">
    <source>
        <dbReference type="EMBL" id="CAG8485530.1"/>
    </source>
</evidence>
<dbReference type="EMBL" id="CAJVPQ010000485">
    <property type="protein sequence ID" value="CAG8485530.1"/>
    <property type="molecule type" value="Genomic_DNA"/>
</dbReference>
<protein>
    <submittedName>
        <fullName evidence="1">13164_t:CDS:1</fullName>
    </submittedName>
</protein>